<dbReference type="GeneID" id="9586128"/>
<accession>D8Q2D5</accession>
<dbReference type="VEuPathDB" id="FungiDB:SCHCODRAFT_02496431"/>
<feature type="compositionally biased region" description="Low complexity" evidence="1">
    <location>
        <begin position="53"/>
        <end position="74"/>
    </location>
</feature>
<feature type="non-terminal residue" evidence="2">
    <location>
        <position position="363"/>
    </location>
</feature>
<dbReference type="Proteomes" id="UP000007431">
    <property type="component" value="Unassembled WGS sequence"/>
</dbReference>
<dbReference type="eggNOG" id="ENOG502RC0Q">
    <property type="taxonomic scope" value="Eukaryota"/>
</dbReference>
<dbReference type="OrthoDB" id="2686745at2759"/>
<reference evidence="2 3" key="1">
    <citation type="journal article" date="2010" name="Nat. Biotechnol.">
        <title>Genome sequence of the model mushroom Schizophyllum commune.</title>
        <authorList>
            <person name="Ohm R.A."/>
            <person name="de Jong J.F."/>
            <person name="Lugones L.G."/>
            <person name="Aerts A."/>
            <person name="Kothe E."/>
            <person name="Stajich J.E."/>
            <person name="de Vries R.P."/>
            <person name="Record E."/>
            <person name="Levasseur A."/>
            <person name="Baker S.E."/>
            <person name="Bartholomew K.A."/>
            <person name="Coutinho P.M."/>
            <person name="Erdmann S."/>
            <person name="Fowler T.J."/>
            <person name="Gathman A.C."/>
            <person name="Lombard V."/>
            <person name="Henrissat B."/>
            <person name="Knabe N."/>
            <person name="Kuees U."/>
            <person name="Lilly W.W."/>
            <person name="Lindquist E."/>
            <person name="Lucas S."/>
            <person name="Magnuson J.K."/>
            <person name="Piumi F."/>
            <person name="Raudaskoski M."/>
            <person name="Salamov A."/>
            <person name="Schmutz J."/>
            <person name="Schwarze F.W.M.R."/>
            <person name="vanKuyk P.A."/>
            <person name="Horton J.S."/>
            <person name="Grigoriev I.V."/>
            <person name="Woesten H.A.B."/>
        </authorList>
    </citation>
    <scope>NUCLEOTIDE SEQUENCE [LARGE SCALE GENOMIC DNA]</scope>
    <source>
        <strain evidence="3">H4-8 / FGSC 9210</strain>
    </source>
</reference>
<dbReference type="InParanoid" id="D8Q2D5"/>
<organism evidence="3">
    <name type="scientific">Schizophyllum commune (strain H4-8 / FGSC 9210)</name>
    <name type="common">Split gill fungus</name>
    <dbReference type="NCBI Taxonomy" id="578458"/>
    <lineage>
        <taxon>Eukaryota</taxon>
        <taxon>Fungi</taxon>
        <taxon>Dikarya</taxon>
        <taxon>Basidiomycota</taxon>
        <taxon>Agaricomycotina</taxon>
        <taxon>Agaricomycetes</taxon>
        <taxon>Agaricomycetidae</taxon>
        <taxon>Agaricales</taxon>
        <taxon>Schizophyllaceae</taxon>
        <taxon>Schizophyllum</taxon>
    </lineage>
</organism>
<dbReference type="KEGG" id="scm:SCHCO_02496431"/>
<gene>
    <name evidence="2" type="ORF">SCHCODRAFT_108562</name>
</gene>
<protein>
    <submittedName>
        <fullName evidence="2">Uncharacterized protein</fullName>
    </submittedName>
</protein>
<name>D8Q2D5_SCHCM</name>
<feature type="compositionally biased region" description="Basic and acidic residues" evidence="1">
    <location>
        <begin position="135"/>
        <end position="149"/>
    </location>
</feature>
<dbReference type="EMBL" id="GL377305">
    <property type="protein sequence ID" value="EFI98094.1"/>
    <property type="molecule type" value="Genomic_DNA"/>
</dbReference>
<dbReference type="RefSeq" id="XP_003032997.1">
    <property type="nucleotide sequence ID" value="XM_003032951.1"/>
</dbReference>
<dbReference type="AlphaFoldDB" id="D8Q2D5"/>
<evidence type="ECO:0000313" key="2">
    <source>
        <dbReference type="EMBL" id="EFI98094.1"/>
    </source>
</evidence>
<keyword evidence="3" id="KW-1185">Reference proteome</keyword>
<sequence length="363" mass="40335">MHPRPRIRSSQHIELVFNHQFYDVADREPLPLGPLASLGPIRTAQSRRHSPYTPAHSRPSSASPASSRQTSPSSVEQGRTMSPVALRGRASISELDYAEDSDGSDDGLYQGRAVSRQPRVSLRMENSLDSSSDDWLDHADNSPDDDRHAAPAAALSAYEEHEPSTRTARRSSRAPSTGRTHLGSAVRSHPSSGARDHASTAPRSHLTSRGRDRVSFSAREQASNARQPAHSRARDGPSRPRSRSLSVVPDGSTKIPKPPGEPGRPNSGGYNLEEKLGWPRKKYREVLRNMNRLVEMHLQCDRSVTRQLPARYAVYEAEALAQYPEMEERFEGGWPVRAFAISHLHYIQNNSRRITHSQRSAST</sequence>
<proteinExistence type="predicted"/>
<feature type="region of interest" description="Disordered" evidence="1">
    <location>
        <begin position="43"/>
        <end position="273"/>
    </location>
</feature>
<dbReference type="HOGENOM" id="CLU_950453_0_0_1"/>
<feature type="compositionally biased region" description="Acidic residues" evidence="1">
    <location>
        <begin position="96"/>
        <end position="105"/>
    </location>
</feature>
<evidence type="ECO:0000256" key="1">
    <source>
        <dbReference type="SAM" id="MobiDB-lite"/>
    </source>
</evidence>
<evidence type="ECO:0000313" key="3">
    <source>
        <dbReference type="Proteomes" id="UP000007431"/>
    </source>
</evidence>